<accession>A0ABV8B3W3</accession>
<dbReference type="Pfam" id="PF13672">
    <property type="entry name" value="PP2C_2"/>
    <property type="match status" value="1"/>
</dbReference>
<keyword evidence="3" id="KW-1185">Reference proteome</keyword>
<dbReference type="EMBL" id="JBHRZT010000067">
    <property type="protein sequence ID" value="MFC3884843.1"/>
    <property type="molecule type" value="Genomic_DNA"/>
</dbReference>
<reference evidence="3" key="1">
    <citation type="journal article" date="2019" name="Int. J. Syst. Evol. Microbiol.">
        <title>The Global Catalogue of Microorganisms (GCM) 10K type strain sequencing project: providing services to taxonomists for standard genome sequencing and annotation.</title>
        <authorList>
            <consortium name="The Broad Institute Genomics Platform"/>
            <consortium name="The Broad Institute Genome Sequencing Center for Infectious Disease"/>
            <person name="Wu L."/>
            <person name="Ma J."/>
        </authorList>
    </citation>
    <scope>NUCLEOTIDE SEQUENCE [LARGE SCALE GENOMIC DNA]</scope>
    <source>
        <strain evidence="3">CCUG 61889</strain>
    </source>
</reference>
<protein>
    <submittedName>
        <fullName evidence="2">Protein phosphatase 2C domain-containing protein</fullName>
    </submittedName>
</protein>
<dbReference type="RefSeq" id="WP_377916696.1">
    <property type="nucleotide sequence ID" value="NZ_JBHRZT010000067.1"/>
</dbReference>
<evidence type="ECO:0000313" key="3">
    <source>
        <dbReference type="Proteomes" id="UP001595752"/>
    </source>
</evidence>
<dbReference type="Proteomes" id="UP001595752">
    <property type="component" value="Unassembled WGS sequence"/>
</dbReference>
<feature type="domain" description="PPM-type phosphatase" evidence="1">
    <location>
        <begin position="1"/>
        <end position="267"/>
    </location>
</feature>
<dbReference type="InterPro" id="IPR001932">
    <property type="entry name" value="PPM-type_phosphatase-like_dom"/>
</dbReference>
<evidence type="ECO:0000313" key="2">
    <source>
        <dbReference type="EMBL" id="MFC3884843.1"/>
    </source>
</evidence>
<dbReference type="InterPro" id="IPR036457">
    <property type="entry name" value="PPM-type-like_dom_sf"/>
</dbReference>
<sequence>MQLYSSSRMSLSKTISEDSFIINHRRKVYGVFDGATPLTPFMDERGRNGAYLASNLFKDYFENDFSHDMTLFDGVIQANKRLMEKMKLYNVDTAHPENLWSTCVAVVKVDENQNISFAQLGDCMVLAEHKSGEIEALTRDTVKDISVRAKIRREKERSMGMILPEESYYNDIRNQLIYNRKMANSPDGYTVANGTQEVRDYIHHGFINTGNLQSILLITDGLFYPNKDFTYIYRMIHELGLEEYAVQLEKYEKNRNLRSDDKTGILICF</sequence>
<gene>
    <name evidence="2" type="ORF">ACFOU2_15765</name>
</gene>
<comment type="caution">
    <text evidence="2">The sequence shown here is derived from an EMBL/GenBank/DDBJ whole genome shotgun (WGS) entry which is preliminary data.</text>
</comment>
<evidence type="ECO:0000259" key="1">
    <source>
        <dbReference type="SMART" id="SM00332"/>
    </source>
</evidence>
<dbReference type="SMART" id="SM00332">
    <property type="entry name" value="PP2Cc"/>
    <property type="match status" value="1"/>
</dbReference>
<dbReference type="Gene3D" id="3.60.40.10">
    <property type="entry name" value="PPM-type phosphatase domain"/>
    <property type="match status" value="1"/>
</dbReference>
<dbReference type="SUPFAM" id="SSF81606">
    <property type="entry name" value="PP2C-like"/>
    <property type="match status" value="1"/>
</dbReference>
<proteinExistence type="predicted"/>
<name>A0ABV8B3W3_9BACI</name>
<organism evidence="2 3">
    <name type="scientific">Bacillus songklensis</name>
    <dbReference type="NCBI Taxonomy" id="1069116"/>
    <lineage>
        <taxon>Bacteria</taxon>
        <taxon>Bacillati</taxon>
        <taxon>Bacillota</taxon>
        <taxon>Bacilli</taxon>
        <taxon>Bacillales</taxon>
        <taxon>Bacillaceae</taxon>
        <taxon>Bacillus</taxon>
    </lineage>
</organism>